<proteinExistence type="predicted"/>
<evidence type="ECO:0000313" key="2">
    <source>
        <dbReference type="Proteomes" id="UP001148662"/>
    </source>
</evidence>
<comment type="caution">
    <text evidence="1">The sequence shown here is derived from an EMBL/GenBank/DDBJ whole genome shotgun (WGS) entry which is preliminary data.</text>
</comment>
<gene>
    <name evidence="1" type="ORF">NM688_g6718</name>
</gene>
<organism evidence="1 2">
    <name type="scientific">Phlebia brevispora</name>
    <dbReference type="NCBI Taxonomy" id="194682"/>
    <lineage>
        <taxon>Eukaryota</taxon>
        <taxon>Fungi</taxon>
        <taxon>Dikarya</taxon>
        <taxon>Basidiomycota</taxon>
        <taxon>Agaricomycotina</taxon>
        <taxon>Agaricomycetes</taxon>
        <taxon>Polyporales</taxon>
        <taxon>Meruliaceae</taxon>
        <taxon>Phlebia</taxon>
    </lineage>
</organism>
<dbReference type="EMBL" id="JANHOG010001427">
    <property type="protein sequence ID" value="KAJ3537236.1"/>
    <property type="molecule type" value="Genomic_DNA"/>
</dbReference>
<sequence length="1308" mass="149546">MQTPPVQVPQLQVPQLQVPRLQAPQLQAPQVQVPQVDVPQVVQTLPNPYSVPSTPAPSVLVPPVPALPSADKASDLPWMAENAVDVPGGGKDEVQDINVEAAAISASTSTTRPMSSGVPQHFGHHDMQDMSATVHKMKYSINDLPGEIPKLIHVLDDIARIHVTIHVVVIAFKAAYYMEKTRRDNDRRISMLFASMKDMLSVLVQLREVEDPAHVGPDGVLIEARLKSVCNETAANIRACLNVCQTYMKKKLLVRVLQSQKWEEKLTAFFGVFFERRRDFELALAIHTSRQVDTIAKGVDDMKSSVTELIKMVRHIYSEEWTPSNEQQLARKIEEKGGAKFVQNNDAALSELALLDNAASSDQKSGPAAKLQGRTVQGSTFTLQDLKDELFEDVDSAIRRNMETFEGKFALYQRQLQEELTKTMQEGTSRIIDELNRGPHDKIKNEELRNIWKEMDWKLNVKARLFVMTLRDHYKERAESAAMTSFGDSQASDDWAFEFINAKYLQPIMEAFDDDGSGYVTYQEVNDFVEERPSSLGWSLPHWVAYWAVGWQITACRYRDKIVSLFDQMFSMRSSIKAENRYWADYYLRSLWPVTFELTQSLRSANVAEHIENKFQAFADYEEERIRKNLADIRFDIDALDTVYVVAGPGRIEKRDLAIFHVAQTKILHKEELLDAADSLLWVLKAVNYRYLDLSVLFKQNHLNVDNQMKVIACGLFDYLHNSTSLWTWRNLQNLNDTAPQQVESSVEDVNPNKMLHVLNYPLQDEHSFKCSLYDAPIEDDVHGSNVRTSDVVRALTGEWNGYVCTDTQYPVQLMTSFRLKPEPADNRAFRAAGIYDGVSFELLGRCRPSRSQPGQINVAFVIRYAREYSTQHFSGFLDTDGSLVGTEGWEEDPQSHTSRFIFKRVPARVISHRPPPSEFHNNRAKALWKYATRAVLNEVRRWLWSWKYFEERREVRLRYIELSTRFSAYGHKPNEQEELEWTDHRRRVLAVDASFYRILRDERLKIIPAHDRYCAGCHGKIGGARVVCLDCLSAESEAKTVDFCENPKCWTASSAEESKANHQHLPTHDIFKVRTVLHLRDVPRVNEMAEKALNVSREYFNGRLQEMTSMNMMLHTTGIQGNLTLNVVSATPQFTNLAGSVWIVSQQAQEQVFICDDCEAKTLLQCVHCHGTYKQPTWYYGTHHADNFMCNTCNWKREKQPALSPNKQHSYLHALVRCTPQVESEVEKVGPTTDERIGLLERSMGALDARMGRLEEALMRMEQLLVANLAATRTPLPQIEQSHHHARSPMLCERCRDVIPQLPPITL</sequence>
<name>A0ACC1SDH3_9APHY</name>
<evidence type="ECO:0000313" key="1">
    <source>
        <dbReference type="EMBL" id="KAJ3537236.1"/>
    </source>
</evidence>
<dbReference type="Proteomes" id="UP001148662">
    <property type="component" value="Unassembled WGS sequence"/>
</dbReference>
<accession>A0ACC1SDH3</accession>
<keyword evidence="2" id="KW-1185">Reference proteome</keyword>
<reference evidence="1" key="1">
    <citation type="submission" date="2022-07" db="EMBL/GenBank/DDBJ databases">
        <title>Genome Sequence of Phlebia brevispora.</title>
        <authorList>
            <person name="Buettner E."/>
        </authorList>
    </citation>
    <scope>NUCLEOTIDE SEQUENCE</scope>
    <source>
        <strain evidence="1">MPL23</strain>
    </source>
</reference>
<protein>
    <submittedName>
        <fullName evidence="1">Uncharacterized protein</fullName>
    </submittedName>
</protein>